<dbReference type="Proteomes" id="UP000031036">
    <property type="component" value="Unassembled WGS sequence"/>
</dbReference>
<dbReference type="GO" id="GO:0007606">
    <property type="term" value="P:sensory perception of chemical stimulus"/>
    <property type="evidence" value="ECO:0007669"/>
    <property type="project" value="InterPro"/>
</dbReference>
<keyword evidence="2" id="KW-0472">Membrane</keyword>
<dbReference type="AlphaFoldDB" id="A0A0B2V6Z4"/>
<evidence type="ECO:0000256" key="1">
    <source>
        <dbReference type="ARBA" id="ARBA00006803"/>
    </source>
</evidence>
<dbReference type="PANTHER" id="PTHR47518:SF8">
    <property type="entry name" value="G PROTEIN-COUPLED RECEPTOR"/>
    <property type="match status" value="1"/>
</dbReference>
<sequence>MFLRIRRLPYNVPIEEIQRIALITDTTLNIMAQIVLSVYLSILTKKQCFTLFHPNLSILFINQALTYFFFFNAELTQNIRNLIAGKFLQPSGFFFYVNVAVDVGIYSIALNLISFVIERLCAAIKFATYEHWCSTVPYLGIAISVAQWIISISLLAASRAGYLRSVLLVSFILIAYFVALVVFLVLPSASRALYERHMRMQHNANFKHSLTVRYQLSTNVSNAKLLNKIVLFISVTSVAGLLVFCIANYVVDEFPSRLLNEVFSIFISLQAIFMCCITVRCKKRLYHELRRMLCRLKKEKSHFVPRTVDGRTLVVPVTDEKRLYFAMYERYWR</sequence>
<keyword evidence="2" id="KW-0812">Transmembrane</keyword>
<feature type="transmembrane region" description="Helical" evidence="2">
    <location>
        <begin position="20"/>
        <end position="43"/>
    </location>
</feature>
<organism evidence="3 5">
    <name type="scientific">Toxocara canis</name>
    <name type="common">Canine roundworm</name>
    <dbReference type="NCBI Taxonomy" id="6265"/>
    <lineage>
        <taxon>Eukaryota</taxon>
        <taxon>Metazoa</taxon>
        <taxon>Ecdysozoa</taxon>
        <taxon>Nematoda</taxon>
        <taxon>Chromadorea</taxon>
        <taxon>Rhabditida</taxon>
        <taxon>Spirurina</taxon>
        <taxon>Ascaridomorpha</taxon>
        <taxon>Ascaridoidea</taxon>
        <taxon>Toxocaridae</taxon>
        <taxon>Toxocara</taxon>
    </lineage>
</organism>
<evidence type="ECO:0000313" key="3">
    <source>
        <dbReference type="EMBL" id="KHN79221.1"/>
    </source>
</evidence>
<dbReference type="EMBL" id="UYWY01022601">
    <property type="protein sequence ID" value="VDM46369.1"/>
    <property type="molecule type" value="Genomic_DNA"/>
</dbReference>
<keyword evidence="5" id="KW-1185">Reference proteome</keyword>
<feature type="transmembrane region" description="Helical" evidence="2">
    <location>
        <begin position="229"/>
        <end position="250"/>
    </location>
</feature>
<comment type="similarity">
    <text evidence="1">Belongs to the nematode receptor-like protein sre family.</text>
</comment>
<evidence type="ECO:0000313" key="4">
    <source>
        <dbReference type="EMBL" id="VDM46369.1"/>
    </source>
</evidence>
<name>A0A0B2V6Z4_TOXCA</name>
<dbReference type="PANTHER" id="PTHR47518">
    <property type="entry name" value="SERPENTINE RECEPTOR CLASS EPSILON-13-RELATED"/>
    <property type="match status" value="1"/>
</dbReference>
<evidence type="ECO:0000256" key="2">
    <source>
        <dbReference type="SAM" id="Phobius"/>
    </source>
</evidence>
<reference evidence="4" key="2">
    <citation type="submission" date="2018-11" db="EMBL/GenBank/DDBJ databases">
        <authorList>
            <consortium name="Pathogen Informatics"/>
        </authorList>
    </citation>
    <scope>NUCLEOTIDE SEQUENCE [LARGE SCALE GENOMIC DNA]</scope>
</reference>
<dbReference type="GO" id="GO:0016020">
    <property type="term" value="C:membrane"/>
    <property type="evidence" value="ECO:0007669"/>
    <property type="project" value="InterPro"/>
</dbReference>
<dbReference type="InterPro" id="IPR052854">
    <property type="entry name" value="Serpentine_rcpt_epsilon"/>
</dbReference>
<feature type="transmembrane region" description="Helical" evidence="2">
    <location>
        <begin position="162"/>
        <end position="186"/>
    </location>
</feature>
<evidence type="ECO:0000313" key="5">
    <source>
        <dbReference type="Proteomes" id="UP000031036"/>
    </source>
</evidence>
<dbReference type="OrthoDB" id="5793391at2759"/>
<accession>A0A0B2V6Z4</accession>
<feature type="transmembrane region" description="Helical" evidence="2">
    <location>
        <begin position="262"/>
        <end position="281"/>
    </location>
</feature>
<protein>
    <submittedName>
        <fullName evidence="3">Uncharacterized protein</fullName>
    </submittedName>
</protein>
<dbReference type="OMA" id="FCIANYV"/>
<dbReference type="InterPro" id="IPR004151">
    <property type="entry name" value="7TM_GPCR_serpentine_rcpt_Sre"/>
</dbReference>
<gene>
    <name evidence="3" type="ORF">Tcan_11946</name>
    <name evidence="4" type="ORF">TCNE_LOCUS15048</name>
</gene>
<reference evidence="3 5" key="1">
    <citation type="submission" date="2014-11" db="EMBL/GenBank/DDBJ databases">
        <title>Genetic blueprint of the zoonotic pathogen Toxocara canis.</title>
        <authorList>
            <person name="Zhu X.-Q."/>
            <person name="Korhonen P.K."/>
            <person name="Cai H."/>
            <person name="Young N.D."/>
            <person name="Nejsum P."/>
            <person name="von Samson-Himmelstjerna G."/>
            <person name="Boag P.R."/>
            <person name="Tan P."/>
            <person name="Li Q."/>
            <person name="Min J."/>
            <person name="Yang Y."/>
            <person name="Wang X."/>
            <person name="Fang X."/>
            <person name="Hall R.S."/>
            <person name="Hofmann A."/>
            <person name="Sternberg P.W."/>
            <person name="Jex A.R."/>
            <person name="Gasser R.B."/>
        </authorList>
    </citation>
    <scope>NUCLEOTIDE SEQUENCE [LARGE SCALE GENOMIC DNA]</scope>
    <source>
        <strain evidence="3">PN_DK_2014</strain>
    </source>
</reference>
<feature type="transmembrane region" description="Helical" evidence="2">
    <location>
        <begin position="55"/>
        <end position="73"/>
    </location>
</feature>
<feature type="transmembrane region" description="Helical" evidence="2">
    <location>
        <begin position="138"/>
        <end position="156"/>
    </location>
</feature>
<keyword evidence="2" id="KW-1133">Transmembrane helix</keyword>
<feature type="transmembrane region" description="Helical" evidence="2">
    <location>
        <begin position="93"/>
        <end position="117"/>
    </location>
</feature>
<proteinExistence type="inferred from homology"/>
<dbReference type="Pfam" id="PF03125">
    <property type="entry name" value="Sre"/>
    <property type="match status" value="1"/>
</dbReference>
<dbReference type="EMBL" id="JPKZ01001930">
    <property type="protein sequence ID" value="KHN79221.1"/>
    <property type="molecule type" value="Genomic_DNA"/>
</dbReference>